<dbReference type="AlphaFoldDB" id="A0A9P6HYS1"/>
<dbReference type="OrthoDB" id="3692311at2759"/>
<evidence type="ECO:0000313" key="4">
    <source>
        <dbReference type="Proteomes" id="UP000781932"/>
    </source>
</evidence>
<name>A0A9P6HYS1_9PEZI</name>
<accession>A0A9P6HYS1</accession>
<evidence type="ECO:0000313" key="3">
    <source>
        <dbReference type="EMBL" id="KAF9871601.1"/>
    </source>
</evidence>
<feature type="region of interest" description="Disordered" evidence="1">
    <location>
        <begin position="409"/>
        <end position="432"/>
    </location>
</feature>
<feature type="transmembrane region" description="Helical" evidence="2">
    <location>
        <begin position="113"/>
        <end position="133"/>
    </location>
</feature>
<comment type="caution">
    <text evidence="3">The sequence shown here is derived from an EMBL/GenBank/DDBJ whole genome shotgun (WGS) entry which is preliminary data.</text>
</comment>
<proteinExistence type="predicted"/>
<reference evidence="3" key="1">
    <citation type="submission" date="2020-03" db="EMBL/GenBank/DDBJ databases">
        <authorList>
            <person name="He L."/>
        </authorList>
    </citation>
    <scope>NUCLEOTIDE SEQUENCE</scope>
    <source>
        <strain evidence="3">CkLH20</strain>
    </source>
</reference>
<dbReference type="GeneID" id="62166800"/>
<reference evidence="3" key="2">
    <citation type="submission" date="2020-11" db="EMBL/GenBank/DDBJ databases">
        <title>Whole genome sequencing of Colletotrichum sp.</title>
        <authorList>
            <person name="Li H."/>
        </authorList>
    </citation>
    <scope>NUCLEOTIDE SEQUENCE</scope>
    <source>
        <strain evidence="3">CkLH20</strain>
    </source>
</reference>
<organism evidence="3 4">
    <name type="scientific">Colletotrichum karsti</name>
    <dbReference type="NCBI Taxonomy" id="1095194"/>
    <lineage>
        <taxon>Eukaryota</taxon>
        <taxon>Fungi</taxon>
        <taxon>Dikarya</taxon>
        <taxon>Ascomycota</taxon>
        <taxon>Pezizomycotina</taxon>
        <taxon>Sordariomycetes</taxon>
        <taxon>Hypocreomycetidae</taxon>
        <taxon>Glomerellales</taxon>
        <taxon>Glomerellaceae</taxon>
        <taxon>Colletotrichum</taxon>
        <taxon>Colletotrichum boninense species complex</taxon>
    </lineage>
</organism>
<feature type="transmembrane region" description="Helical" evidence="2">
    <location>
        <begin position="7"/>
        <end position="32"/>
    </location>
</feature>
<sequence>MGPRKSNFAVTTILTDCMAVFLPIAILVFAMMVWRLHNSPVEEGSLGKWQNAINVFATLFPILFASIMGRLMSESARWKLENGSTVGALEQLMGSRTVGSTVSTLFQLRAVNILGISLLIVWAFSPLGAQALLRTLTSRLDTEFESTSVVYFDNRSPSWYATMRFREILNIGPVGPAFASHIGSLYTNLIAATTAAKLDTMDIWGNVRIPFMDPNATVDWHDLPSDTSELHYSSLAGVPLRHPTSANKTFTIESNYMQLECKSIRVHLSKGLLSRMDSDALITTDNYTTYHTAEFPNGTWYGYSPMNRTETGVSTTWGIAVDRLVGSYWNISSDGYRLPDRFDPTLFRSPSMFLNETGIEASPANLLLQVRFPPRARTPEYLTEFTCGVSQRYVESRVRCSHTTSMTSGKHNCSVISQRPSQKKHAPESNSYLSLPHTFNHVSRELPLATGRDMEGVVSRKWLSLIRSTIAPSHALTPEVS</sequence>
<feature type="transmembrane region" description="Helical" evidence="2">
    <location>
        <begin position="52"/>
        <end position="72"/>
    </location>
</feature>
<gene>
    <name evidence="3" type="ORF">CkaCkLH20_11012</name>
</gene>
<dbReference type="Proteomes" id="UP000781932">
    <property type="component" value="Unassembled WGS sequence"/>
</dbReference>
<evidence type="ECO:0000256" key="2">
    <source>
        <dbReference type="SAM" id="Phobius"/>
    </source>
</evidence>
<keyword evidence="2" id="KW-0472">Membrane</keyword>
<feature type="compositionally biased region" description="Polar residues" evidence="1">
    <location>
        <begin position="409"/>
        <end position="420"/>
    </location>
</feature>
<dbReference type="RefSeq" id="XP_038741062.1">
    <property type="nucleotide sequence ID" value="XM_038893726.1"/>
</dbReference>
<keyword evidence="2" id="KW-0812">Transmembrane</keyword>
<evidence type="ECO:0000256" key="1">
    <source>
        <dbReference type="SAM" id="MobiDB-lite"/>
    </source>
</evidence>
<keyword evidence="4" id="KW-1185">Reference proteome</keyword>
<keyword evidence="2" id="KW-1133">Transmembrane helix</keyword>
<dbReference type="EMBL" id="JAATWM020000044">
    <property type="protein sequence ID" value="KAF9871601.1"/>
    <property type="molecule type" value="Genomic_DNA"/>
</dbReference>
<protein>
    <submittedName>
        <fullName evidence="3">Uncharacterized protein</fullName>
    </submittedName>
</protein>